<feature type="compositionally biased region" description="Polar residues" evidence="1">
    <location>
        <begin position="42"/>
        <end position="54"/>
    </location>
</feature>
<dbReference type="Pfam" id="PF22669">
    <property type="entry name" value="Exo_endo_phos2"/>
    <property type="match status" value="1"/>
</dbReference>
<keyword evidence="5" id="KW-1185">Reference proteome</keyword>
<comment type="caution">
    <text evidence="4">The sequence shown here is derived from an EMBL/GenBank/DDBJ whole genome shotgun (WGS) entry which is preliminary data.</text>
</comment>
<feature type="compositionally biased region" description="Low complexity" evidence="1">
    <location>
        <begin position="398"/>
        <end position="412"/>
    </location>
</feature>
<accession>A0A9W8E6C3</accession>
<dbReference type="Proteomes" id="UP001151582">
    <property type="component" value="Unassembled WGS sequence"/>
</dbReference>
<keyword evidence="2" id="KW-1133">Transmembrane helix</keyword>
<dbReference type="Gene3D" id="3.60.10.10">
    <property type="entry name" value="Endonuclease/exonuclease/phosphatase"/>
    <property type="match status" value="1"/>
</dbReference>
<evidence type="ECO:0000313" key="5">
    <source>
        <dbReference type="Proteomes" id="UP001151582"/>
    </source>
</evidence>
<protein>
    <recommendedName>
        <fullName evidence="3">Inositol polyphosphate-related phosphatase domain-containing protein</fullName>
    </recommendedName>
</protein>
<dbReference type="SUPFAM" id="SSF56219">
    <property type="entry name" value="DNase I-like"/>
    <property type="match status" value="1"/>
</dbReference>
<keyword evidence="2" id="KW-0472">Membrane</keyword>
<dbReference type="PANTHER" id="PTHR11200:SF286">
    <property type="entry name" value="5-PHOSPHATASE, PUTATIVE (AFU_ORTHOLOGUE AFUA_5G07600)-RELATED"/>
    <property type="match status" value="1"/>
</dbReference>
<dbReference type="SMART" id="SM00128">
    <property type="entry name" value="IPPc"/>
    <property type="match status" value="1"/>
</dbReference>
<dbReference type="OrthoDB" id="62798at2759"/>
<dbReference type="InterPro" id="IPR000300">
    <property type="entry name" value="IPPc"/>
</dbReference>
<dbReference type="PANTHER" id="PTHR11200">
    <property type="entry name" value="INOSITOL 5-PHOSPHATASE"/>
    <property type="match status" value="1"/>
</dbReference>
<evidence type="ECO:0000259" key="3">
    <source>
        <dbReference type="SMART" id="SM00128"/>
    </source>
</evidence>
<feature type="region of interest" description="Disordered" evidence="1">
    <location>
        <begin position="393"/>
        <end position="418"/>
    </location>
</feature>
<dbReference type="InterPro" id="IPR036691">
    <property type="entry name" value="Endo/exonu/phosph_ase_sf"/>
</dbReference>
<organism evidence="4 5">
    <name type="scientific">Dimargaris verticillata</name>
    <dbReference type="NCBI Taxonomy" id="2761393"/>
    <lineage>
        <taxon>Eukaryota</taxon>
        <taxon>Fungi</taxon>
        <taxon>Fungi incertae sedis</taxon>
        <taxon>Zoopagomycota</taxon>
        <taxon>Kickxellomycotina</taxon>
        <taxon>Dimargaritomycetes</taxon>
        <taxon>Dimargaritales</taxon>
        <taxon>Dimargaritaceae</taxon>
        <taxon>Dimargaris</taxon>
    </lineage>
</organism>
<gene>
    <name evidence="4" type="ORF">H4R34_005282</name>
</gene>
<dbReference type="AlphaFoldDB" id="A0A9W8E6C3"/>
<feature type="transmembrane region" description="Helical" evidence="2">
    <location>
        <begin position="528"/>
        <end position="554"/>
    </location>
</feature>
<evidence type="ECO:0000313" key="4">
    <source>
        <dbReference type="EMBL" id="KAJ1972809.1"/>
    </source>
</evidence>
<reference evidence="4" key="1">
    <citation type="submission" date="2022-07" db="EMBL/GenBank/DDBJ databases">
        <title>Phylogenomic reconstructions and comparative analyses of Kickxellomycotina fungi.</title>
        <authorList>
            <person name="Reynolds N.K."/>
            <person name="Stajich J.E."/>
            <person name="Barry K."/>
            <person name="Grigoriev I.V."/>
            <person name="Crous P."/>
            <person name="Smith M.E."/>
        </authorList>
    </citation>
    <scope>NUCLEOTIDE SEQUENCE</scope>
    <source>
        <strain evidence="4">RSA 567</strain>
    </source>
</reference>
<proteinExistence type="predicted"/>
<feature type="domain" description="Inositol polyphosphate-related phosphatase" evidence="3">
    <location>
        <begin position="8"/>
        <end position="459"/>
    </location>
</feature>
<dbReference type="GO" id="GO:0046856">
    <property type="term" value="P:phosphatidylinositol dephosphorylation"/>
    <property type="evidence" value="ECO:0007669"/>
    <property type="project" value="InterPro"/>
</dbReference>
<sequence>MATTIRRNGIAIFAGTYNVESRLPYQPFDEWLLGSTLATRTQPSTTNSANSLQSKADMPTPGTANATIHLPHVFCVAFQEFGPRNTALLDANNGLIRSCTTMIENTLDQLDELARASPIPLDSPDISVPATALGHFSGTRLDLPINRFAPDNSNPAPPRYSLRLRHHYAGMLLFIYALDSLVALDAVQINQVGCGPAYVGLKGAIGVSMTVRLASPPLVTKVCAVAAHLTAHEHLARQRNYNYLAIIKRLVFQRDHRSAAATAKHTSTPNILDLSTLALQWHFDPGEHMTVFDHDYVLFMGDLNYRITKNLGRNLAVPLDPDDQELLLRHDELSRERALNHSFQGFGEAPITFSPTYKFTTGCNVYVFRKRNPSWCDRILYWSRRECRAAARSPTPHSQSSISTLTTSSSSPTLPPNGLPHGVVPDIVPLRYSGHFEYLCSDHRPVSGLYKLYPRASVPSSTNSFLSTLLPSNEPWGDNAAMDPQESDYLPHVTMDPWWQYKQRLGWAVDHAVGRCWCLSLYLVVSPFYLALVVCSVAILVMLVAMVAPTGIALPLT</sequence>
<dbReference type="GO" id="GO:0004439">
    <property type="term" value="F:phosphatidylinositol-4,5-bisphosphate 5-phosphatase activity"/>
    <property type="evidence" value="ECO:0007669"/>
    <property type="project" value="TreeGrafter"/>
</dbReference>
<evidence type="ECO:0000256" key="2">
    <source>
        <dbReference type="SAM" id="Phobius"/>
    </source>
</evidence>
<dbReference type="InterPro" id="IPR046985">
    <property type="entry name" value="IP5"/>
</dbReference>
<name>A0A9W8E6C3_9FUNG</name>
<dbReference type="EMBL" id="JANBQB010000960">
    <property type="protein sequence ID" value="KAJ1972809.1"/>
    <property type="molecule type" value="Genomic_DNA"/>
</dbReference>
<feature type="region of interest" description="Disordered" evidence="1">
    <location>
        <begin position="42"/>
        <end position="63"/>
    </location>
</feature>
<keyword evidence="2" id="KW-0812">Transmembrane</keyword>
<evidence type="ECO:0000256" key="1">
    <source>
        <dbReference type="SAM" id="MobiDB-lite"/>
    </source>
</evidence>